<dbReference type="RefSeq" id="WP_230476554.1">
    <property type="nucleotide sequence ID" value="NZ_CP072842.1"/>
</dbReference>
<dbReference type="PANTHER" id="PTHR33516:SF2">
    <property type="entry name" value="LEXA REPRESSOR-RELATED"/>
    <property type="match status" value="1"/>
</dbReference>
<protein>
    <submittedName>
        <fullName evidence="2">DNA repair protein</fullName>
    </submittedName>
</protein>
<feature type="domain" description="Peptidase S24/S26A/S26B/S26C" evidence="1">
    <location>
        <begin position="32"/>
        <end position="144"/>
    </location>
</feature>
<dbReference type="InterPro" id="IPR015927">
    <property type="entry name" value="Peptidase_S24_S26A/B/C"/>
</dbReference>
<evidence type="ECO:0000313" key="2">
    <source>
        <dbReference type="EMBL" id="QTV05912.1"/>
    </source>
</evidence>
<sequence length="153" mass="17571">MVNFIKIPRLSPELKNVAYTTEGEKRYIKNLGDVSAGFPSPATDFIQNEISLDEHFLEKPEATYLIRVGGESMQPEYQVGDLLIVRSDLDPQHMDDIIVSINNSEYTFKRYDKINKKLISLNPTYKDCIQLAEEDNALILGVVISFIRQKRKF</sequence>
<name>A0ABX7XDS0_9FLAO</name>
<dbReference type="Gene3D" id="2.10.109.10">
    <property type="entry name" value="Umud Fragment, subunit A"/>
    <property type="match status" value="1"/>
</dbReference>
<dbReference type="SUPFAM" id="SSF51306">
    <property type="entry name" value="LexA/Signal peptidase"/>
    <property type="match status" value="1"/>
</dbReference>
<reference evidence="3" key="2">
    <citation type="submission" date="2021-04" db="EMBL/GenBank/DDBJ databases">
        <title>Taxonomy of Flavobacteriaceae bacterium ZY171143.</title>
        <authorList>
            <person name="Li F."/>
        </authorList>
    </citation>
    <scope>NUCLEOTIDE SEQUENCE [LARGE SCALE GENOMIC DNA]</scope>
    <source>
        <strain evidence="3">ZY171143</strain>
    </source>
</reference>
<dbReference type="Pfam" id="PF00717">
    <property type="entry name" value="Peptidase_S24"/>
    <property type="match status" value="1"/>
</dbReference>
<dbReference type="CDD" id="cd06529">
    <property type="entry name" value="S24_LexA-like"/>
    <property type="match status" value="1"/>
</dbReference>
<evidence type="ECO:0000259" key="1">
    <source>
        <dbReference type="Pfam" id="PF00717"/>
    </source>
</evidence>
<keyword evidence="3" id="KW-1185">Reference proteome</keyword>
<dbReference type="InterPro" id="IPR050077">
    <property type="entry name" value="LexA_repressor"/>
</dbReference>
<evidence type="ECO:0000313" key="3">
    <source>
        <dbReference type="Proteomes" id="UP000672011"/>
    </source>
</evidence>
<dbReference type="InterPro" id="IPR036286">
    <property type="entry name" value="LexA/Signal_pep-like_sf"/>
</dbReference>
<dbReference type="EMBL" id="CP072842">
    <property type="protein sequence ID" value="QTV05912.1"/>
    <property type="molecule type" value="Genomic_DNA"/>
</dbReference>
<accession>A0ABX7XDS0</accession>
<gene>
    <name evidence="2" type="ORF">J9309_00750</name>
</gene>
<dbReference type="PANTHER" id="PTHR33516">
    <property type="entry name" value="LEXA REPRESSOR"/>
    <property type="match status" value="1"/>
</dbReference>
<organism evidence="2 3">
    <name type="scientific">Faecalibacter bovis</name>
    <dbReference type="NCBI Taxonomy" id="2898187"/>
    <lineage>
        <taxon>Bacteria</taxon>
        <taxon>Pseudomonadati</taxon>
        <taxon>Bacteroidota</taxon>
        <taxon>Flavobacteriia</taxon>
        <taxon>Flavobacteriales</taxon>
        <taxon>Weeksellaceae</taxon>
        <taxon>Faecalibacter</taxon>
    </lineage>
</organism>
<dbReference type="Proteomes" id="UP000672011">
    <property type="component" value="Chromosome"/>
</dbReference>
<reference evidence="2 3" key="1">
    <citation type="journal article" date="2021" name="Int. J. Syst. Evol. Microbiol.">
        <title>Faecalibacter bovis sp. nov., isolated from cow faeces.</title>
        <authorList>
            <person name="Li F."/>
            <person name="Zhao W."/>
            <person name="Hong Q."/>
            <person name="Shao Q."/>
            <person name="Song J."/>
            <person name="Yang S."/>
        </authorList>
    </citation>
    <scope>NUCLEOTIDE SEQUENCE [LARGE SCALE GENOMIC DNA]</scope>
    <source>
        <strain evidence="2 3">ZY171143</strain>
    </source>
</reference>
<dbReference type="InterPro" id="IPR039418">
    <property type="entry name" value="LexA-like"/>
</dbReference>
<proteinExistence type="predicted"/>